<gene>
    <name evidence="3" type="ORF">D0Y96_05610</name>
</gene>
<evidence type="ECO:0000313" key="3">
    <source>
        <dbReference type="EMBL" id="RFU17611.1"/>
    </source>
</evidence>
<dbReference type="PANTHER" id="PTHR43190:SF3">
    <property type="entry name" value="N-ACETYL-D-GLUCOSAMINE KINASE"/>
    <property type="match status" value="1"/>
</dbReference>
<dbReference type="OrthoDB" id="9772633at2"/>
<dbReference type="Proteomes" id="UP000264702">
    <property type="component" value="Unassembled WGS sequence"/>
</dbReference>
<dbReference type="RefSeq" id="WP_117298361.1">
    <property type="nucleotide sequence ID" value="NZ_QVQT02000002.1"/>
</dbReference>
<sequence length="311" mass="32823">MALFLGFDAGGTKTDCALAEDDRILARAQGASIKPLRVTMEEAQRNIAALLEEITRQSGRSGQIVDLRTVTASCIGTAGLRFPQTDGWMRRIYSACAGGAVEVCGDEEIALDAAFPGAAGVLVMAGTGSNILGRTGSGERLNVGGWGQALGDEGSGYWIGHQALRTAFRALDFGRRSPLLDRVVAFWQAGTLEEAVSIGNATPGPDFSKLSRLVTECAEEGDTLCLGILDLGGKLLGESAVEAFRRVCLLDPDVPPPGIAFTGSILKYVARVREAMFAAIREALPTAHVEAEAADPVLGALWRARHLVRAQ</sequence>
<evidence type="ECO:0000313" key="4">
    <source>
        <dbReference type="Proteomes" id="UP000264702"/>
    </source>
</evidence>
<dbReference type="AlphaFoldDB" id="A0A372IS73"/>
<evidence type="ECO:0000256" key="1">
    <source>
        <dbReference type="SAM" id="Coils"/>
    </source>
</evidence>
<evidence type="ECO:0000259" key="2">
    <source>
        <dbReference type="Pfam" id="PF01869"/>
    </source>
</evidence>
<feature type="domain" description="ATPase BadF/BadG/BcrA/BcrD type" evidence="2">
    <location>
        <begin position="5"/>
        <end position="301"/>
    </location>
</feature>
<dbReference type="Gene3D" id="3.30.420.40">
    <property type="match status" value="2"/>
</dbReference>
<protein>
    <submittedName>
        <fullName evidence="3">ATPase</fullName>
    </submittedName>
</protein>
<feature type="coiled-coil region" evidence="1">
    <location>
        <begin position="33"/>
        <end position="60"/>
    </location>
</feature>
<organism evidence="3 4">
    <name type="scientific">Paracidobacterium acidisoli</name>
    <dbReference type="NCBI Taxonomy" id="2303751"/>
    <lineage>
        <taxon>Bacteria</taxon>
        <taxon>Pseudomonadati</taxon>
        <taxon>Acidobacteriota</taxon>
        <taxon>Terriglobia</taxon>
        <taxon>Terriglobales</taxon>
        <taxon>Acidobacteriaceae</taxon>
        <taxon>Paracidobacterium</taxon>
    </lineage>
</organism>
<dbReference type="EMBL" id="QVQT01000002">
    <property type="protein sequence ID" value="RFU17611.1"/>
    <property type="molecule type" value="Genomic_DNA"/>
</dbReference>
<proteinExistence type="predicted"/>
<keyword evidence="1" id="KW-0175">Coiled coil</keyword>
<dbReference type="Pfam" id="PF01869">
    <property type="entry name" value="BcrAD_BadFG"/>
    <property type="match status" value="1"/>
</dbReference>
<dbReference type="InterPro" id="IPR043129">
    <property type="entry name" value="ATPase_NBD"/>
</dbReference>
<dbReference type="SUPFAM" id="SSF53067">
    <property type="entry name" value="Actin-like ATPase domain"/>
    <property type="match status" value="2"/>
</dbReference>
<dbReference type="PANTHER" id="PTHR43190">
    <property type="entry name" value="N-ACETYL-D-GLUCOSAMINE KINASE"/>
    <property type="match status" value="1"/>
</dbReference>
<reference evidence="3 4" key="1">
    <citation type="submission" date="2018-08" db="EMBL/GenBank/DDBJ databases">
        <title>Acidipila sp. 4G-K13, an acidobacterium isolated from forest soil.</title>
        <authorList>
            <person name="Gao Z.-H."/>
            <person name="Qiu L.-H."/>
        </authorList>
    </citation>
    <scope>NUCLEOTIDE SEQUENCE [LARGE SCALE GENOMIC DNA]</scope>
    <source>
        <strain evidence="3 4">4G-K13</strain>
    </source>
</reference>
<keyword evidence="4" id="KW-1185">Reference proteome</keyword>
<dbReference type="InterPro" id="IPR052519">
    <property type="entry name" value="Euk-type_GlcNAc_Kinase"/>
</dbReference>
<dbReference type="InterPro" id="IPR002731">
    <property type="entry name" value="ATPase_BadF"/>
</dbReference>
<comment type="caution">
    <text evidence="3">The sequence shown here is derived from an EMBL/GenBank/DDBJ whole genome shotgun (WGS) entry which is preliminary data.</text>
</comment>
<name>A0A372IS73_9BACT</name>
<dbReference type="CDD" id="cd24007">
    <property type="entry name" value="ASKHA_NBD_eukNAGK-like"/>
    <property type="match status" value="1"/>
</dbReference>
<accession>A0A372IS73</accession>